<protein>
    <recommendedName>
        <fullName evidence="4">coenzyme-B sulfoethylthiotransferase</fullName>
        <ecNumber evidence="4">2.8.4.1</ecNumber>
    </recommendedName>
</protein>
<organism evidence="10 11">
    <name type="scientific">Candidatus Syntropharchaeum caldarium</name>
    <dbReference type="NCBI Taxonomy" id="1838285"/>
    <lineage>
        <taxon>Archaea</taxon>
        <taxon>Methanobacteriati</taxon>
        <taxon>Methanobacteriota</taxon>
        <taxon>Stenosarchaea group</taxon>
        <taxon>Methanomicrobia</taxon>
        <taxon>Methanosarcinales</taxon>
        <taxon>ANME-2 cluster</taxon>
        <taxon>Candidatus Syntropharchaeum</taxon>
    </lineage>
</organism>
<evidence type="ECO:0000313" key="10">
    <source>
        <dbReference type="EMBL" id="OFV67771.1"/>
    </source>
</evidence>
<dbReference type="AlphaFoldDB" id="A0A1F2PAP8"/>
<gene>
    <name evidence="10" type="ORF">SCAL_001146</name>
</gene>
<evidence type="ECO:0000313" key="11">
    <source>
        <dbReference type="Proteomes" id="UP000186940"/>
    </source>
</evidence>
<dbReference type="Gene3D" id="3.30.70.470">
    <property type="match status" value="1"/>
</dbReference>
<comment type="cofactor">
    <cofactor evidence="1">
        <name>coenzyme F430</name>
        <dbReference type="ChEBI" id="CHEBI:60540"/>
    </cofactor>
</comment>
<sequence>MKERNDVIDLYDEKGDMLAEAIPLQAISPLRNQAIREMIKTIKRSAIINLKKAEQALKTGALGSEMGVGEECQIPGCEMDLDIVANAGAIAEMIKKWIQVDEDDDTVVEIVDGGEMLFILAPTKRVDVGSDLANPRVNVGIAAAHAIIEYFNLSPFSGSEVIKAAIFGRYPQSITTKGALSGLIPAWPPTVDGVGLNFRTNMVNDIVAMTNKNTMNGVALSSILEHVAMFDSGDAIHPAYERYHLLGLAYQGLNANNVVYDIVKANGADGTIGSVIMDTIKRAEDDGVISVKETLPSGFKIYKTDDASLWNSYVAAGQLAAVIVNCGAMRAAQGVPATINEFNDILKLATGLPDVDYGRGLGTTIGTAFYSHNIYGGAGPGAFSPANPLLRHCRGFISPCFVAAMCLDAGTQMFNPELTSGAFLKIRTVLPEVMRNPIKSVAESALELKGAL</sequence>
<feature type="domain" description="Methyl-coenzyme M reductase beta subunit C-terminal" evidence="8">
    <location>
        <begin position="195"/>
        <end position="445"/>
    </location>
</feature>
<dbReference type="Proteomes" id="UP000186940">
    <property type="component" value="Unassembled WGS sequence"/>
</dbReference>
<comment type="pathway">
    <text evidence="2">One-carbon metabolism; methyl-coenzyme M reduction; methane from methyl-coenzyme M: step 1/1.</text>
</comment>
<evidence type="ECO:0000256" key="3">
    <source>
        <dbReference type="ARBA" id="ARBA00011155"/>
    </source>
</evidence>
<feature type="domain" description="Methyl-coenzyme M reductase beta subunit N-terminal" evidence="9">
    <location>
        <begin position="6"/>
        <end position="180"/>
    </location>
</feature>
<comment type="subunit">
    <text evidence="3">MCR is a hexamer of two alpha, two beta, and two gamma chains, forming a dimer of heterotrimers.</text>
</comment>
<keyword evidence="11" id="KW-1185">Reference proteome</keyword>
<dbReference type="InterPro" id="IPR015823">
    <property type="entry name" value="Me_CoM_Rdtase_asu_N_sub2"/>
</dbReference>
<evidence type="ECO:0000259" key="8">
    <source>
        <dbReference type="Pfam" id="PF02241"/>
    </source>
</evidence>
<dbReference type="InterPro" id="IPR009024">
    <property type="entry name" value="Me_CoM_Rdtase_Fd-like_fold"/>
</dbReference>
<evidence type="ECO:0000256" key="2">
    <source>
        <dbReference type="ARBA" id="ARBA00005149"/>
    </source>
</evidence>
<comment type="caution">
    <text evidence="10">The sequence shown here is derived from an EMBL/GenBank/DDBJ whole genome shotgun (WGS) entry which is preliminary data.</text>
</comment>
<evidence type="ECO:0000256" key="1">
    <source>
        <dbReference type="ARBA" id="ARBA00001952"/>
    </source>
</evidence>
<reference evidence="10" key="1">
    <citation type="submission" date="2016-05" db="EMBL/GenBank/DDBJ databases">
        <title>Microbial consortia oxidize butane by reversing methanogenesis.</title>
        <authorList>
            <person name="Laso-Perez R."/>
            <person name="Richter M."/>
            <person name="Wegener G."/>
            <person name="Musat F."/>
        </authorList>
    </citation>
    <scope>NUCLEOTIDE SEQUENCE [LARGE SCALE GENOMIC DNA]</scope>
    <source>
        <strain evidence="10">BOX2</strain>
    </source>
</reference>
<dbReference type="Gene3D" id="1.20.840.10">
    <property type="entry name" value="Methyl-coenzyme M reductase, alpha/beta subunit, C-terminal"/>
    <property type="match status" value="1"/>
</dbReference>
<dbReference type="GO" id="GO:0050524">
    <property type="term" value="F:coenzyme-B sulfoethylthiotransferase activity"/>
    <property type="evidence" value="ECO:0007669"/>
    <property type="project" value="UniProtKB-EC"/>
</dbReference>
<evidence type="ECO:0000256" key="5">
    <source>
        <dbReference type="ARBA" id="ARBA00022679"/>
    </source>
</evidence>
<dbReference type="SUPFAM" id="SSF55088">
    <property type="entry name" value="Methyl-coenzyme M reductase subunits"/>
    <property type="match status" value="1"/>
</dbReference>
<evidence type="ECO:0000256" key="7">
    <source>
        <dbReference type="ARBA" id="ARBA00047772"/>
    </source>
</evidence>
<keyword evidence="6" id="KW-0484">Methanogenesis</keyword>
<accession>A0A1F2PAP8</accession>
<dbReference type="InterPro" id="IPR022679">
    <property type="entry name" value="Me_CoM_Rdtase_bsu_C"/>
</dbReference>
<evidence type="ECO:0000256" key="4">
    <source>
        <dbReference type="ARBA" id="ARBA00013271"/>
    </source>
</evidence>
<dbReference type="InterPro" id="IPR022680">
    <property type="entry name" value="Me_CoM_Rdtase_bsu_N"/>
</dbReference>
<name>A0A1F2PAP8_9EURY</name>
<dbReference type="SMR" id="A0A1F2PAP8"/>
<dbReference type="Pfam" id="PF02783">
    <property type="entry name" value="MCR_beta_N"/>
    <property type="match status" value="1"/>
</dbReference>
<dbReference type="InterPro" id="IPR008924">
    <property type="entry name" value="Me_CoM_Rdtase_asu/bsu_C"/>
</dbReference>
<dbReference type="UniPathway" id="UPA00646">
    <property type="reaction ID" value="UER00699"/>
</dbReference>
<comment type="catalytic activity">
    <reaction evidence="7">
        <text>coenzyme B + methyl-coenzyme M = methane + coenzyme M-coenzyme B heterodisulfide</text>
        <dbReference type="Rhea" id="RHEA:12532"/>
        <dbReference type="ChEBI" id="CHEBI:16183"/>
        <dbReference type="ChEBI" id="CHEBI:58286"/>
        <dbReference type="ChEBI" id="CHEBI:58411"/>
        <dbReference type="ChEBI" id="CHEBI:58596"/>
        <dbReference type="EC" id="2.8.4.1"/>
    </reaction>
    <physiologicalReaction direction="left-to-right" evidence="7">
        <dbReference type="Rhea" id="RHEA:12533"/>
    </physiologicalReaction>
</comment>
<evidence type="ECO:0000259" key="9">
    <source>
        <dbReference type="Pfam" id="PF02783"/>
    </source>
</evidence>
<dbReference type="SUPFAM" id="SSF48081">
    <property type="entry name" value="Methyl-coenzyme M reductase alpha and beta chain C-terminal domain"/>
    <property type="match status" value="1"/>
</dbReference>
<keyword evidence="5" id="KW-0808">Transferase</keyword>
<evidence type="ECO:0000256" key="6">
    <source>
        <dbReference type="ARBA" id="ARBA00022994"/>
    </source>
</evidence>
<dbReference type="STRING" id="1838285.SCAL_001146"/>
<dbReference type="GO" id="GO:0015948">
    <property type="term" value="P:methanogenesis"/>
    <property type="evidence" value="ECO:0007669"/>
    <property type="project" value="UniProtKB-KW"/>
</dbReference>
<dbReference type="Pfam" id="PF02241">
    <property type="entry name" value="MCR_beta"/>
    <property type="match status" value="1"/>
</dbReference>
<proteinExistence type="predicted"/>
<dbReference type="EMBL" id="LYOS01000003">
    <property type="protein sequence ID" value="OFV67771.1"/>
    <property type="molecule type" value="Genomic_DNA"/>
</dbReference>
<dbReference type="EC" id="2.8.4.1" evidence="4"/>
<dbReference type="PATRIC" id="fig|1838285.3.peg.1165"/>